<dbReference type="Pfam" id="PF19746">
    <property type="entry name" value="DUF6233"/>
    <property type="match status" value="1"/>
</dbReference>
<keyword evidence="2" id="KW-1185">Reference proteome</keyword>
<evidence type="ECO:0000313" key="2">
    <source>
        <dbReference type="Proteomes" id="UP001216579"/>
    </source>
</evidence>
<dbReference type="InterPro" id="IPR046200">
    <property type="entry name" value="DUF6233"/>
</dbReference>
<name>A0ABT5ZXM2_9ACTN</name>
<dbReference type="Proteomes" id="UP001216579">
    <property type="component" value="Unassembled WGS sequence"/>
</dbReference>
<dbReference type="EMBL" id="JARJBC010000049">
    <property type="protein sequence ID" value="MDF3294396.1"/>
    <property type="molecule type" value="Genomic_DNA"/>
</dbReference>
<comment type="caution">
    <text evidence="1">The sequence shown here is derived from an EMBL/GenBank/DDBJ whole genome shotgun (WGS) entry which is preliminary data.</text>
</comment>
<proteinExistence type="predicted"/>
<evidence type="ECO:0000313" key="1">
    <source>
        <dbReference type="EMBL" id="MDF3294396.1"/>
    </source>
</evidence>
<reference evidence="1 2" key="1">
    <citation type="submission" date="2023-03" db="EMBL/GenBank/DDBJ databases">
        <title>Draft genome sequence of Streptomyces sp. RB6PN23 isolated from peat swamp forest in Thailand.</title>
        <authorList>
            <person name="Klaysubun C."/>
            <person name="Duangmal K."/>
        </authorList>
    </citation>
    <scope>NUCLEOTIDE SEQUENCE [LARGE SCALE GENOMIC DNA]</scope>
    <source>
        <strain evidence="1 2">RB6PN23</strain>
    </source>
</reference>
<accession>A0ABT5ZXM2</accession>
<gene>
    <name evidence="1" type="ORF">P3G67_35455</name>
</gene>
<protein>
    <submittedName>
        <fullName evidence="1">DUF6233 domain-containing protein</fullName>
    </submittedName>
</protein>
<organism evidence="1 2">
    <name type="scientific">Streptomyces silvisoli</name>
    <dbReference type="NCBI Taxonomy" id="3034235"/>
    <lineage>
        <taxon>Bacteria</taxon>
        <taxon>Bacillati</taxon>
        <taxon>Actinomycetota</taxon>
        <taxon>Actinomycetes</taxon>
        <taxon>Kitasatosporales</taxon>
        <taxon>Streptomycetaceae</taxon>
        <taxon>Streptomyces</taxon>
    </lineage>
</organism>
<sequence length="115" mass="12526">MSDLPPDLNRLQVLRTYLRLQLEAVDARIREIERAPGAARGVASAHPVRGKEAANELKWWRFAPDGAGNVGGTLHRGDCRHAVGGALLTLTQARLILEEGARPCRQCAPEARLQG</sequence>
<dbReference type="RefSeq" id="WP_276097192.1">
    <property type="nucleotide sequence ID" value="NZ_JARJBC010000049.1"/>
</dbReference>